<proteinExistence type="predicted"/>
<comment type="subcellular location">
    <subcellularLocation>
        <location evidence="1">Membrane</location>
    </subcellularLocation>
</comment>
<dbReference type="InterPro" id="IPR023298">
    <property type="entry name" value="ATPase_P-typ_TM_dom_sf"/>
</dbReference>
<evidence type="ECO:0000256" key="5">
    <source>
        <dbReference type="ARBA" id="ARBA00023136"/>
    </source>
</evidence>
<dbReference type="PANTHER" id="PTHR43520">
    <property type="entry name" value="ATP7, ISOFORM B"/>
    <property type="match status" value="1"/>
</dbReference>
<protein>
    <submittedName>
        <fullName evidence="7">HAD-IC family P-type ATPase</fullName>
    </submittedName>
</protein>
<evidence type="ECO:0000256" key="6">
    <source>
        <dbReference type="SAM" id="Phobius"/>
    </source>
</evidence>
<dbReference type="SUPFAM" id="SSF81665">
    <property type="entry name" value="Calcium ATPase, transmembrane domain M"/>
    <property type="match status" value="1"/>
</dbReference>
<reference evidence="7 8" key="1">
    <citation type="submission" date="2020-04" db="EMBL/GenBank/DDBJ databases">
        <authorList>
            <person name="Liu S."/>
        </authorList>
    </citation>
    <scope>NUCLEOTIDE SEQUENCE [LARGE SCALE GENOMIC DNA]</scope>
    <source>
        <strain evidence="7 8">CGMCC 1.15091</strain>
    </source>
</reference>
<sequence>AQGSRAPMQRLADRVSAWFVPAVLLIAAATFGSWALFGPEPGRATLAIGTAIAVLIIACPCALGLATPAAVMAGTGKAAELGILIGNAEALEQARRITAVVLDKTGTITTGRPALTGIPTAGTWAEDGILALAAAAELGSEHPLGEAILRAARNRGLELPEVQSFEA</sequence>
<evidence type="ECO:0000256" key="4">
    <source>
        <dbReference type="ARBA" id="ARBA00022989"/>
    </source>
</evidence>
<evidence type="ECO:0000313" key="7">
    <source>
        <dbReference type="EMBL" id="NKX52157.1"/>
    </source>
</evidence>
<keyword evidence="5 6" id="KW-0472">Membrane</keyword>
<dbReference type="InterPro" id="IPR023299">
    <property type="entry name" value="ATPase_P-typ_cyto_dom_N"/>
</dbReference>
<dbReference type="Gene3D" id="1.20.1110.10">
    <property type="entry name" value="Calcium-transporting ATPase, transmembrane domain"/>
    <property type="match status" value="1"/>
</dbReference>
<dbReference type="Pfam" id="PF00702">
    <property type="entry name" value="Hydrolase"/>
    <property type="match status" value="1"/>
</dbReference>
<name>A0ABX1JWM5_9MICC</name>
<accession>A0ABX1JWM5</accession>
<feature type="transmembrane region" description="Helical" evidence="6">
    <location>
        <begin position="15"/>
        <end position="37"/>
    </location>
</feature>
<dbReference type="Proteomes" id="UP000523795">
    <property type="component" value="Unassembled WGS sequence"/>
</dbReference>
<keyword evidence="2 6" id="KW-0812">Transmembrane</keyword>
<feature type="transmembrane region" description="Helical" evidence="6">
    <location>
        <begin position="43"/>
        <end position="66"/>
    </location>
</feature>
<feature type="non-terminal residue" evidence="7">
    <location>
        <position position="1"/>
    </location>
</feature>
<gene>
    <name evidence="7" type="ORF">HER39_16595</name>
</gene>
<dbReference type="SUPFAM" id="SSF81660">
    <property type="entry name" value="Metal cation-transporting ATPase, ATP-binding domain N"/>
    <property type="match status" value="1"/>
</dbReference>
<keyword evidence="3" id="KW-1278">Translocase</keyword>
<organism evidence="7 8">
    <name type="scientific">Arthrobacter deserti</name>
    <dbReference type="NCBI Taxonomy" id="1742687"/>
    <lineage>
        <taxon>Bacteria</taxon>
        <taxon>Bacillati</taxon>
        <taxon>Actinomycetota</taxon>
        <taxon>Actinomycetes</taxon>
        <taxon>Micrococcales</taxon>
        <taxon>Micrococcaceae</taxon>
        <taxon>Arthrobacter</taxon>
    </lineage>
</organism>
<dbReference type="Gene3D" id="3.40.1110.10">
    <property type="entry name" value="Calcium-transporting ATPase, cytoplasmic domain N"/>
    <property type="match status" value="1"/>
</dbReference>
<dbReference type="InterPro" id="IPR018303">
    <property type="entry name" value="ATPase_P-typ_P_site"/>
</dbReference>
<dbReference type="PANTHER" id="PTHR43520:SF8">
    <property type="entry name" value="P-TYPE CU(+) TRANSPORTER"/>
    <property type="match status" value="1"/>
</dbReference>
<evidence type="ECO:0000256" key="1">
    <source>
        <dbReference type="ARBA" id="ARBA00004370"/>
    </source>
</evidence>
<dbReference type="InterPro" id="IPR001757">
    <property type="entry name" value="P_typ_ATPase"/>
</dbReference>
<evidence type="ECO:0000313" key="8">
    <source>
        <dbReference type="Proteomes" id="UP000523795"/>
    </source>
</evidence>
<comment type="caution">
    <text evidence="7">The sequence shown here is derived from an EMBL/GenBank/DDBJ whole genome shotgun (WGS) entry which is preliminary data.</text>
</comment>
<dbReference type="EMBL" id="JAAZSR010000424">
    <property type="protein sequence ID" value="NKX52157.1"/>
    <property type="molecule type" value="Genomic_DNA"/>
</dbReference>
<keyword evidence="4 6" id="KW-1133">Transmembrane helix</keyword>
<keyword evidence="8" id="KW-1185">Reference proteome</keyword>
<evidence type="ECO:0000256" key="2">
    <source>
        <dbReference type="ARBA" id="ARBA00022692"/>
    </source>
</evidence>
<evidence type="ECO:0000256" key="3">
    <source>
        <dbReference type="ARBA" id="ARBA00022967"/>
    </source>
</evidence>
<dbReference type="NCBIfam" id="TIGR01494">
    <property type="entry name" value="ATPase_P-type"/>
    <property type="match status" value="1"/>
</dbReference>
<dbReference type="PROSITE" id="PS00154">
    <property type="entry name" value="ATPASE_E1_E2"/>
    <property type="match status" value="1"/>
</dbReference>
<feature type="non-terminal residue" evidence="7">
    <location>
        <position position="167"/>
    </location>
</feature>